<evidence type="ECO:0000313" key="2">
    <source>
        <dbReference type="EMBL" id="MBR8826882.1"/>
    </source>
</evidence>
<dbReference type="GO" id="GO:0016740">
    <property type="term" value="F:transferase activity"/>
    <property type="evidence" value="ECO:0007669"/>
    <property type="project" value="UniProtKB-KW"/>
</dbReference>
<dbReference type="InterPro" id="IPR007345">
    <property type="entry name" value="Polysacch_pyruvyl_Trfase"/>
</dbReference>
<keyword evidence="2" id="KW-0808">Transferase</keyword>
<feature type="domain" description="Polysaccharide pyruvyl transferase" evidence="1">
    <location>
        <begin position="19"/>
        <end position="356"/>
    </location>
</feature>
<name>A0A941GND0_9CHRO</name>
<sequence>MQQKNSTFILCGAELNNSNLGVAALCHATISALTAFVPNGSFVIFDYGDGVRTGAIKTPQGSIAVEFCGAKETKRIYKSEALSRIRLAAKLGGLANPAAKRLLGAKAVLDITGGDSFTDLYGEERFRSVTLPKLIALENNIPLILLPQTYGPFATEKAYLVAARVARGAKLAWARDLRSYEELKSLLGDEFDPNRHRVGVDVAFLLQKNKPEKPIPEQISQWMSEKKLHVGFNISGLIYNNPEAARSQYGFKADYRQVVTGFLAKLLKETDAVISLIPHVLAPKGETESDPAAIAQVVSELGELAKDRVAVVPAEYDQCEMKWIISQTDWFCGTRMHSTIAGLSSGVPTAAIAYSPKTLGVFETCGQGKQVADPRSLTTEKVIEQLWQSWNEREVAASTLSEYLPQVIAQAKEQMEAIATMIGMIK</sequence>
<protein>
    <submittedName>
        <fullName evidence="2">Polysaccharide pyruvyl transferase family protein</fullName>
    </submittedName>
</protein>
<proteinExistence type="predicted"/>
<dbReference type="Pfam" id="PF04230">
    <property type="entry name" value="PS_pyruv_trans"/>
    <property type="match status" value="1"/>
</dbReference>
<dbReference type="PANTHER" id="PTHR36836:SF1">
    <property type="entry name" value="COLANIC ACID BIOSYNTHESIS PROTEIN WCAK"/>
    <property type="match status" value="1"/>
</dbReference>
<dbReference type="PANTHER" id="PTHR36836">
    <property type="entry name" value="COLANIC ACID BIOSYNTHESIS PROTEIN WCAK"/>
    <property type="match status" value="1"/>
</dbReference>
<dbReference type="Proteomes" id="UP000767446">
    <property type="component" value="Unassembled WGS sequence"/>
</dbReference>
<comment type="caution">
    <text evidence="2">The sequence shown here is derived from an EMBL/GenBank/DDBJ whole genome shotgun (WGS) entry which is preliminary data.</text>
</comment>
<evidence type="ECO:0000313" key="3">
    <source>
        <dbReference type="Proteomes" id="UP000767446"/>
    </source>
</evidence>
<organism evidence="2 3">
    <name type="scientific">Gomphosphaeria aponina SAG 52.96 = DSM 107014</name>
    <dbReference type="NCBI Taxonomy" id="1521640"/>
    <lineage>
        <taxon>Bacteria</taxon>
        <taxon>Bacillati</taxon>
        <taxon>Cyanobacteriota</taxon>
        <taxon>Cyanophyceae</taxon>
        <taxon>Oscillatoriophycideae</taxon>
        <taxon>Chroococcales</taxon>
        <taxon>Gomphosphaeriaceae</taxon>
        <taxon>Gomphosphaeria</taxon>
    </lineage>
</organism>
<dbReference type="AlphaFoldDB" id="A0A941GND0"/>
<evidence type="ECO:0000259" key="1">
    <source>
        <dbReference type="Pfam" id="PF04230"/>
    </source>
</evidence>
<gene>
    <name evidence="2" type="ORF">DSM107014_03085</name>
</gene>
<dbReference type="EMBL" id="JADQBC010000013">
    <property type="protein sequence ID" value="MBR8826882.1"/>
    <property type="molecule type" value="Genomic_DNA"/>
</dbReference>
<reference evidence="2" key="1">
    <citation type="submission" date="2021-02" db="EMBL/GenBank/DDBJ databases">
        <title>Metagenome analyses of Stigonema ocellatum DSM 106950, Chlorogloea purpurea SAG 13.99 and Gomphosphaeria aponina DSM 107014.</title>
        <authorList>
            <person name="Marter P."/>
            <person name="Huang S."/>
        </authorList>
    </citation>
    <scope>NUCLEOTIDE SEQUENCE</scope>
    <source>
        <strain evidence="2">JP213</strain>
    </source>
</reference>
<accession>A0A941GND0</accession>